<sequence>MEVDHTLDGSLVFKRLYVCFKGVRDGWVEGCRQIIRIDGCCNSPKSQVLLNCILGGDSASWSQTRRVGSQSWSRVRDWTRRVQVWTRRVDVVQWKTLAVRFGKYLRDLMPPLFAFWPTEKDP</sequence>
<evidence type="ECO:0000313" key="2">
    <source>
        <dbReference type="Proteomes" id="UP000235145"/>
    </source>
</evidence>
<dbReference type="Proteomes" id="UP000235145">
    <property type="component" value="Unassembled WGS sequence"/>
</dbReference>
<accession>A0A9R1XJ14</accession>
<dbReference type="EMBL" id="NBSK02000004">
    <property type="protein sequence ID" value="KAJ0214479.1"/>
    <property type="molecule type" value="Genomic_DNA"/>
</dbReference>
<comment type="caution">
    <text evidence="1">The sequence shown here is derived from an EMBL/GenBank/DDBJ whole genome shotgun (WGS) entry which is preliminary data.</text>
</comment>
<keyword evidence="2" id="KW-1185">Reference proteome</keyword>
<gene>
    <name evidence="1" type="ORF">LSAT_V11C400209110</name>
</gene>
<organism evidence="1 2">
    <name type="scientific">Lactuca sativa</name>
    <name type="common">Garden lettuce</name>
    <dbReference type="NCBI Taxonomy" id="4236"/>
    <lineage>
        <taxon>Eukaryota</taxon>
        <taxon>Viridiplantae</taxon>
        <taxon>Streptophyta</taxon>
        <taxon>Embryophyta</taxon>
        <taxon>Tracheophyta</taxon>
        <taxon>Spermatophyta</taxon>
        <taxon>Magnoliopsida</taxon>
        <taxon>eudicotyledons</taxon>
        <taxon>Gunneridae</taxon>
        <taxon>Pentapetalae</taxon>
        <taxon>asterids</taxon>
        <taxon>campanulids</taxon>
        <taxon>Asterales</taxon>
        <taxon>Asteraceae</taxon>
        <taxon>Cichorioideae</taxon>
        <taxon>Cichorieae</taxon>
        <taxon>Lactucinae</taxon>
        <taxon>Lactuca</taxon>
    </lineage>
</organism>
<proteinExistence type="predicted"/>
<reference evidence="1 2" key="1">
    <citation type="journal article" date="2017" name="Nat. Commun.">
        <title>Genome assembly with in vitro proximity ligation data and whole-genome triplication in lettuce.</title>
        <authorList>
            <person name="Reyes-Chin-Wo S."/>
            <person name="Wang Z."/>
            <person name="Yang X."/>
            <person name="Kozik A."/>
            <person name="Arikit S."/>
            <person name="Song C."/>
            <person name="Xia L."/>
            <person name="Froenicke L."/>
            <person name="Lavelle D.O."/>
            <person name="Truco M.J."/>
            <person name="Xia R."/>
            <person name="Zhu S."/>
            <person name="Xu C."/>
            <person name="Xu H."/>
            <person name="Xu X."/>
            <person name="Cox K."/>
            <person name="Korf I."/>
            <person name="Meyers B.C."/>
            <person name="Michelmore R.W."/>
        </authorList>
    </citation>
    <scope>NUCLEOTIDE SEQUENCE [LARGE SCALE GENOMIC DNA]</scope>
    <source>
        <strain evidence="2">cv. Salinas</strain>
        <tissue evidence="1">Seedlings</tissue>
    </source>
</reference>
<protein>
    <submittedName>
        <fullName evidence="1">Uncharacterized protein</fullName>
    </submittedName>
</protein>
<dbReference type="AlphaFoldDB" id="A0A9R1XJ14"/>
<name>A0A9R1XJ14_LACSA</name>
<evidence type="ECO:0000313" key="1">
    <source>
        <dbReference type="EMBL" id="KAJ0214479.1"/>
    </source>
</evidence>